<dbReference type="HAMAP" id="MF_01820">
    <property type="entry name" value="GTPase_RsgA"/>
    <property type="match status" value="1"/>
</dbReference>
<dbReference type="PROSITE" id="PS50936">
    <property type="entry name" value="ENGC_GTPASE"/>
    <property type="match status" value="1"/>
</dbReference>
<dbReference type="EC" id="3.6.1.-" evidence="8"/>
<dbReference type="GO" id="GO:0003924">
    <property type="term" value="F:GTPase activity"/>
    <property type="evidence" value="ECO:0007669"/>
    <property type="project" value="UniProtKB-UniRule"/>
</dbReference>
<comment type="function">
    <text evidence="8">One of several proteins that assist in the late maturation steps of the functional core of the 30S ribosomal subunit. Helps release RbfA from mature subunits. May play a role in the assembly of ribosomal proteins into the subunit. Circularly permuted GTPase that catalyzes slow GTP hydrolysis, GTPase activity is stimulated by the 30S ribosomal subunit.</text>
</comment>
<evidence type="ECO:0000259" key="9">
    <source>
        <dbReference type="PROSITE" id="PS50936"/>
    </source>
</evidence>
<proteinExistence type="inferred from homology"/>
<keyword evidence="8" id="KW-0547">Nucleotide-binding</keyword>
<comment type="cofactor">
    <cofactor evidence="8">
        <name>Zn(2+)</name>
        <dbReference type="ChEBI" id="CHEBI:29105"/>
    </cofactor>
    <text evidence="8">Binds 1 zinc ion per subunit.</text>
</comment>
<feature type="domain" description="EngC GTPase" evidence="9">
    <location>
        <begin position="93"/>
        <end position="241"/>
    </location>
</feature>
<sequence>MTTHSAATDIGLVVANHGRHCIVETPEGKRLPCTARGKKSEAVVGDRVHWRPTHEGARGAEAGDVDEGVIEKIEPRRNLLYRQDEFKTKSFAANLDLLLIWIAVEPVFSESQLARALIAAESVNLDICIALNKTDLPGAQAQRERLAPYVAMGYTVLEGTLKKDAASWRAQLDSRMAGRATLVLGPSGAGKSTLVNALAPGARAQVGEISQALNSGRHTTTSTLWYWLGERDAEAGNPGFDQRTALIDSPGFQEFGLRQLEPAQLPALMPDIGEHAGDCKFYNCSHLHEPGCGVIAAAKRGQISASRYRIYAELHQELGQSRY</sequence>
<organism evidence="10 11">
    <name type="scientific">Rivibacter subsaxonicus</name>
    <dbReference type="NCBI Taxonomy" id="457575"/>
    <lineage>
        <taxon>Bacteria</taxon>
        <taxon>Pseudomonadati</taxon>
        <taxon>Pseudomonadota</taxon>
        <taxon>Betaproteobacteria</taxon>
        <taxon>Burkholderiales</taxon>
        <taxon>Rivibacter</taxon>
    </lineage>
</organism>
<evidence type="ECO:0000256" key="8">
    <source>
        <dbReference type="HAMAP-Rule" id="MF_01820"/>
    </source>
</evidence>
<dbReference type="PANTHER" id="PTHR32120">
    <property type="entry name" value="SMALL RIBOSOMAL SUBUNIT BIOGENESIS GTPASE RSGA"/>
    <property type="match status" value="1"/>
</dbReference>
<dbReference type="Pfam" id="PF03193">
    <property type="entry name" value="RsgA_GTPase"/>
    <property type="match status" value="1"/>
</dbReference>
<dbReference type="InterPro" id="IPR031944">
    <property type="entry name" value="RsgA_N"/>
</dbReference>
<dbReference type="EMBL" id="SHKP01000004">
    <property type="protein sequence ID" value="RZU02585.1"/>
    <property type="molecule type" value="Genomic_DNA"/>
</dbReference>
<reference evidence="10 11" key="1">
    <citation type="submission" date="2019-02" db="EMBL/GenBank/DDBJ databases">
        <title>Genomic Encyclopedia of Type Strains, Phase IV (KMG-IV): sequencing the most valuable type-strain genomes for metagenomic binning, comparative biology and taxonomic classification.</title>
        <authorList>
            <person name="Goeker M."/>
        </authorList>
    </citation>
    <scope>NUCLEOTIDE SEQUENCE [LARGE SCALE GENOMIC DNA]</scope>
    <source>
        <strain evidence="10 11">DSM 19570</strain>
    </source>
</reference>
<keyword evidence="3 8" id="KW-0479">Metal-binding</keyword>
<evidence type="ECO:0000256" key="7">
    <source>
        <dbReference type="ARBA" id="ARBA00022884"/>
    </source>
</evidence>
<dbReference type="Gene3D" id="1.10.40.50">
    <property type="entry name" value="Probable gtpase engc, domain 3"/>
    <property type="match status" value="1"/>
</dbReference>
<dbReference type="GO" id="GO:0019843">
    <property type="term" value="F:rRNA binding"/>
    <property type="evidence" value="ECO:0007669"/>
    <property type="project" value="UniProtKB-KW"/>
</dbReference>
<evidence type="ECO:0000256" key="4">
    <source>
        <dbReference type="ARBA" id="ARBA00022730"/>
    </source>
</evidence>
<keyword evidence="11" id="KW-1185">Reference proteome</keyword>
<dbReference type="PANTHER" id="PTHR32120:SF11">
    <property type="entry name" value="SMALL RIBOSOMAL SUBUNIT BIOGENESIS GTPASE RSGA 1, MITOCHONDRIAL-RELATED"/>
    <property type="match status" value="1"/>
</dbReference>
<keyword evidence="8" id="KW-0342">GTP-binding</keyword>
<dbReference type="InterPro" id="IPR012340">
    <property type="entry name" value="NA-bd_OB-fold"/>
</dbReference>
<accession>A0A4Q7W170</accession>
<feature type="binding site" evidence="8">
    <location>
        <position position="292"/>
    </location>
    <ligand>
        <name>Zn(2+)</name>
        <dbReference type="ChEBI" id="CHEBI:29105"/>
    </ligand>
</feature>
<feature type="binding site" evidence="8">
    <location>
        <position position="286"/>
    </location>
    <ligand>
        <name>Zn(2+)</name>
        <dbReference type="ChEBI" id="CHEBI:29105"/>
    </ligand>
</feature>
<comment type="caution">
    <text evidence="10">The sequence shown here is derived from an EMBL/GenBank/DDBJ whole genome shotgun (WGS) entry which is preliminary data.</text>
</comment>
<dbReference type="CDD" id="cd01854">
    <property type="entry name" value="YjeQ_EngC"/>
    <property type="match status" value="1"/>
</dbReference>
<keyword evidence="6 8" id="KW-0862">Zinc</keyword>
<evidence type="ECO:0000256" key="5">
    <source>
        <dbReference type="ARBA" id="ARBA00022801"/>
    </source>
</evidence>
<dbReference type="GO" id="GO:0042274">
    <property type="term" value="P:ribosomal small subunit biogenesis"/>
    <property type="evidence" value="ECO:0007669"/>
    <property type="project" value="UniProtKB-UniRule"/>
</dbReference>
<name>A0A4Q7W170_9BURK</name>
<dbReference type="GO" id="GO:0005737">
    <property type="term" value="C:cytoplasm"/>
    <property type="evidence" value="ECO:0007669"/>
    <property type="project" value="UniProtKB-SubCell"/>
</dbReference>
<evidence type="ECO:0000256" key="6">
    <source>
        <dbReference type="ARBA" id="ARBA00022833"/>
    </source>
</evidence>
<dbReference type="InterPro" id="IPR027417">
    <property type="entry name" value="P-loop_NTPase"/>
</dbReference>
<dbReference type="InterPro" id="IPR010914">
    <property type="entry name" value="RsgA_GTPase_dom"/>
</dbReference>
<evidence type="ECO:0000256" key="3">
    <source>
        <dbReference type="ARBA" id="ARBA00022723"/>
    </source>
</evidence>
<dbReference type="NCBIfam" id="TIGR00157">
    <property type="entry name" value="ribosome small subunit-dependent GTPase A"/>
    <property type="match status" value="1"/>
</dbReference>
<comment type="subunit">
    <text evidence="8">Monomer. Associates with 30S ribosomal subunit, binds 16S rRNA.</text>
</comment>
<gene>
    <name evidence="8" type="primary">rsgA</name>
    <name evidence="10" type="ORF">EV670_0613</name>
</gene>
<evidence type="ECO:0000313" key="11">
    <source>
        <dbReference type="Proteomes" id="UP000293671"/>
    </source>
</evidence>
<feature type="binding site" evidence="8">
    <location>
        <begin position="185"/>
        <end position="193"/>
    </location>
    <ligand>
        <name>GTP</name>
        <dbReference type="ChEBI" id="CHEBI:37565"/>
    </ligand>
</feature>
<keyword evidence="1 8" id="KW-0963">Cytoplasm</keyword>
<dbReference type="Gene3D" id="3.40.50.300">
    <property type="entry name" value="P-loop containing nucleotide triphosphate hydrolases"/>
    <property type="match status" value="1"/>
</dbReference>
<feature type="binding site" evidence="8">
    <location>
        <begin position="132"/>
        <end position="135"/>
    </location>
    <ligand>
        <name>GTP</name>
        <dbReference type="ChEBI" id="CHEBI:37565"/>
    </ligand>
</feature>
<dbReference type="InterPro" id="IPR004881">
    <property type="entry name" value="Ribosome_biogen_GTPase_RsgA"/>
</dbReference>
<dbReference type="GO" id="GO:0046872">
    <property type="term" value="F:metal ion binding"/>
    <property type="evidence" value="ECO:0007669"/>
    <property type="project" value="UniProtKB-KW"/>
</dbReference>
<dbReference type="Proteomes" id="UP000293671">
    <property type="component" value="Unassembled WGS sequence"/>
</dbReference>
<feature type="binding site" evidence="8">
    <location>
        <position position="279"/>
    </location>
    <ligand>
        <name>Zn(2+)</name>
        <dbReference type="ChEBI" id="CHEBI:29105"/>
    </ligand>
</feature>
<dbReference type="GO" id="GO:0005525">
    <property type="term" value="F:GTP binding"/>
    <property type="evidence" value="ECO:0007669"/>
    <property type="project" value="UniProtKB-UniRule"/>
</dbReference>
<keyword evidence="7 8" id="KW-0694">RNA-binding</keyword>
<evidence type="ECO:0000256" key="2">
    <source>
        <dbReference type="ARBA" id="ARBA00022517"/>
    </source>
</evidence>
<evidence type="ECO:0000313" key="10">
    <source>
        <dbReference type="EMBL" id="RZU02585.1"/>
    </source>
</evidence>
<dbReference type="Gene3D" id="2.40.50.140">
    <property type="entry name" value="Nucleic acid-binding proteins"/>
    <property type="match status" value="1"/>
</dbReference>
<feature type="binding site" evidence="8">
    <location>
        <position position="284"/>
    </location>
    <ligand>
        <name>Zn(2+)</name>
        <dbReference type="ChEBI" id="CHEBI:29105"/>
    </ligand>
</feature>
<dbReference type="AlphaFoldDB" id="A0A4Q7W170"/>
<keyword evidence="2 8" id="KW-0690">Ribosome biogenesis</keyword>
<protein>
    <recommendedName>
        <fullName evidence="8">Small ribosomal subunit biogenesis GTPase RsgA</fullName>
        <ecNumber evidence="8">3.6.1.-</ecNumber>
    </recommendedName>
</protein>
<comment type="subcellular location">
    <subcellularLocation>
        <location evidence="8">Cytoplasm</location>
    </subcellularLocation>
</comment>
<keyword evidence="4 8" id="KW-0699">rRNA-binding</keyword>
<keyword evidence="5 8" id="KW-0378">Hydrolase</keyword>
<dbReference type="SUPFAM" id="SSF52540">
    <property type="entry name" value="P-loop containing nucleoside triphosphate hydrolases"/>
    <property type="match status" value="1"/>
</dbReference>
<dbReference type="CDD" id="cd04466">
    <property type="entry name" value="S1_YloQ_GTPase"/>
    <property type="match status" value="1"/>
</dbReference>
<dbReference type="RefSeq" id="WP_242616813.1">
    <property type="nucleotide sequence ID" value="NZ_SHKP01000004.1"/>
</dbReference>
<evidence type="ECO:0000256" key="1">
    <source>
        <dbReference type="ARBA" id="ARBA00022490"/>
    </source>
</evidence>
<comment type="similarity">
    <text evidence="8">Belongs to the TRAFAC class YlqF/YawG GTPase family. RsgA subfamily.</text>
</comment>